<sequence>MIIHKFIIHVLDKNSDTPILNDFEGRVNQDMVLFFQKKISKVSRDNDIRTAVFNNYSNNLIKKCCEQIIYDESSFLNNSKEIAAYLFDVMKLNATLESCDLAICLYSQKDEKKVAILKLDYNNSYTHSIEFKDDKFNIQMSKNEINIQETKTVKIAALVGLSGMNDKYHLRVLDKDAEKEEANSKFVTEFLNATKIKDDKYKTKKFKNTAENWITNALSNDIKQAEDVRSILNYTLREKHEIDINDFVDKTIKDDKLKDSFKEHMEEKGLVEGFSIDKKWVDKKLKKRNIKTDNGFEIKGNLTDFEDPMKYTVRQNQNGSIDIVIKNVTFYEEK</sequence>
<reference evidence="1" key="1">
    <citation type="submission" date="2014-07" db="EMBL/GenBank/DDBJ databases">
        <authorList>
            <person name="Monot Marc"/>
        </authorList>
    </citation>
    <scope>NUCLEOTIDE SEQUENCE</scope>
    <source>
        <strain evidence="2">7032989</strain>
    </source>
</reference>
<dbReference type="InterPro" id="IPR007358">
    <property type="entry name" value="Nucleoid_associated_NdpA"/>
</dbReference>
<accession>A0A069A5N1</accession>
<proteinExistence type="predicted"/>
<dbReference type="Pfam" id="PF04245">
    <property type="entry name" value="NA37"/>
    <property type="match status" value="1"/>
</dbReference>
<evidence type="ECO:0000313" key="2">
    <source>
        <dbReference type="EMBL" id="CDT82879.1"/>
    </source>
</evidence>
<gene>
    <name evidence="2" type="ORF">BN1095_980002</name>
    <name evidence="1" type="ORF">BN1096_370002</name>
    <name evidence="3" type="ORF">SAMEA3375112_04191</name>
</gene>
<protein>
    <submittedName>
        <fullName evidence="3">37-kD nucleoid-associated bacterial protein</fullName>
    </submittedName>
    <submittedName>
        <fullName evidence="1">Putative phage protein</fullName>
    </submittedName>
</protein>
<dbReference type="EMBL" id="LK932488">
    <property type="protein sequence ID" value="CDS84688.1"/>
    <property type="molecule type" value="Genomic_DNA"/>
</dbReference>
<dbReference type="Proteomes" id="UP000189137">
    <property type="component" value="Unassembled WGS sequence"/>
</dbReference>
<dbReference type="EMBL" id="LK933543">
    <property type="protein sequence ID" value="CDT82879.1"/>
    <property type="molecule type" value="Genomic_DNA"/>
</dbReference>
<dbReference type="GO" id="GO:0009295">
    <property type="term" value="C:nucleoid"/>
    <property type="evidence" value="ECO:0007669"/>
    <property type="project" value="InterPro"/>
</dbReference>
<name>A0A069A5N1_CLODI</name>
<evidence type="ECO:0000313" key="3">
    <source>
        <dbReference type="EMBL" id="SJT29252.1"/>
    </source>
</evidence>
<evidence type="ECO:0000313" key="4">
    <source>
        <dbReference type="Proteomes" id="UP000189137"/>
    </source>
</evidence>
<dbReference type="RefSeq" id="WP_015984894.1">
    <property type="nucleotide sequence ID" value="NZ_BIOI01000015.1"/>
</dbReference>
<evidence type="ECO:0000313" key="1">
    <source>
        <dbReference type="EMBL" id="CDS84688.1"/>
    </source>
</evidence>
<reference evidence="3 4" key="2">
    <citation type="submission" date="2017-02" db="EMBL/GenBank/DDBJ databases">
        <authorList>
            <consortium name="Pathogen Informatics"/>
        </authorList>
    </citation>
    <scope>NUCLEOTIDE SEQUENCE [LARGE SCALE GENOMIC DNA]</scope>
    <source>
        <strain evidence="3 4">VRECD0157</strain>
    </source>
</reference>
<dbReference type="AlphaFoldDB" id="A0A069A5N1"/>
<organism evidence="1">
    <name type="scientific">Clostridioides difficile</name>
    <name type="common">Peptoclostridium difficile</name>
    <dbReference type="NCBI Taxonomy" id="1496"/>
    <lineage>
        <taxon>Bacteria</taxon>
        <taxon>Bacillati</taxon>
        <taxon>Bacillota</taxon>
        <taxon>Clostridia</taxon>
        <taxon>Peptostreptococcales</taxon>
        <taxon>Peptostreptococcaceae</taxon>
        <taxon>Clostridioides</taxon>
    </lineage>
</organism>
<dbReference type="EMBL" id="FUPS01000027">
    <property type="protein sequence ID" value="SJT29252.1"/>
    <property type="molecule type" value="Genomic_DNA"/>
</dbReference>